<protein>
    <submittedName>
        <fullName evidence="1">Uncharacterized protein</fullName>
    </submittedName>
</protein>
<evidence type="ECO:0000313" key="1">
    <source>
        <dbReference type="EMBL" id="KAJ1211011.1"/>
    </source>
</evidence>
<comment type="caution">
    <text evidence="1">The sequence shown here is derived from an EMBL/GenBank/DDBJ whole genome shotgun (WGS) entry which is preliminary data.</text>
</comment>
<accession>A0AAV7WDE3</accession>
<dbReference type="Proteomes" id="UP001066276">
    <property type="component" value="Chromosome 1_2"/>
</dbReference>
<dbReference type="AlphaFoldDB" id="A0AAV7WDE3"/>
<proteinExistence type="predicted"/>
<reference evidence="1" key="1">
    <citation type="journal article" date="2022" name="bioRxiv">
        <title>Sequencing and chromosome-scale assembly of the giantPleurodeles waltlgenome.</title>
        <authorList>
            <person name="Brown T."/>
            <person name="Elewa A."/>
            <person name="Iarovenko S."/>
            <person name="Subramanian E."/>
            <person name="Araus A.J."/>
            <person name="Petzold A."/>
            <person name="Susuki M."/>
            <person name="Suzuki K.-i.T."/>
            <person name="Hayashi T."/>
            <person name="Toyoda A."/>
            <person name="Oliveira C."/>
            <person name="Osipova E."/>
            <person name="Leigh N.D."/>
            <person name="Simon A."/>
            <person name="Yun M.H."/>
        </authorList>
    </citation>
    <scope>NUCLEOTIDE SEQUENCE</scope>
    <source>
        <strain evidence="1">20211129_DDA</strain>
        <tissue evidence="1">Liver</tissue>
    </source>
</reference>
<sequence length="85" mass="9212">MATAVSAVNLRREEPFLLRVLKEKTKCSILIAVVTVARADQLFLGIARAAGVFTHGCLSLFGVPFRVIIARNAKHSEDGNGSERC</sequence>
<name>A0AAV7WDE3_PLEWA</name>
<keyword evidence="2" id="KW-1185">Reference proteome</keyword>
<gene>
    <name evidence="1" type="ORF">NDU88_006373</name>
</gene>
<evidence type="ECO:0000313" key="2">
    <source>
        <dbReference type="Proteomes" id="UP001066276"/>
    </source>
</evidence>
<organism evidence="1 2">
    <name type="scientific">Pleurodeles waltl</name>
    <name type="common">Iberian ribbed newt</name>
    <dbReference type="NCBI Taxonomy" id="8319"/>
    <lineage>
        <taxon>Eukaryota</taxon>
        <taxon>Metazoa</taxon>
        <taxon>Chordata</taxon>
        <taxon>Craniata</taxon>
        <taxon>Vertebrata</taxon>
        <taxon>Euteleostomi</taxon>
        <taxon>Amphibia</taxon>
        <taxon>Batrachia</taxon>
        <taxon>Caudata</taxon>
        <taxon>Salamandroidea</taxon>
        <taxon>Salamandridae</taxon>
        <taxon>Pleurodelinae</taxon>
        <taxon>Pleurodeles</taxon>
    </lineage>
</organism>
<dbReference type="EMBL" id="JANPWB010000002">
    <property type="protein sequence ID" value="KAJ1211011.1"/>
    <property type="molecule type" value="Genomic_DNA"/>
</dbReference>